<dbReference type="RefSeq" id="WP_209808687.1">
    <property type="nucleotide sequence ID" value="NZ_JAGGKT010000001.1"/>
</dbReference>
<accession>A0ABS4GKH1</accession>
<evidence type="ECO:0000259" key="2">
    <source>
        <dbReference type="PROSITE" id="PS50110"/>
    </source>
</evidence>
<gene>
    <name evidence="3" type="ORF">J2Z37_000594</name>
</gene>
<sequence length="118" mass="13091">MSKVLVVDDALFMRTMLKKILEENGFTIVGEAGTGEEAVLKYKTLSPDIVTMDITMPDMNGIDAVEQIIAYDPNAKIIMCSAMGHQNMVLDAIKKGAKDFIVKPFQPDRVVEAMKRIQ</sequence>
<evidence type="ECO:0000256" key="1">
    <source>
        <dbReference type="PROSITE-ProRule" id="PRU00169"/>
    </source>
</evidence>
<dbReference type="EMBL" id="JAGGKT010000001">
    <property type="protein sequence ID" value="MBP1930607.1"/>
    <property type="molecule type" value="Genomic_DNA"/>
</dbReference>
<dbReference type="InterPro" id="IPR001789">
    <property type="entry name" value="Sig_transdc_resp-reg_receiver"/>
</dbReference>
<evidence type="ECO:0000313" key="3">
    <source>
        <dbReference type="EMBL" id="MBP1930607.1"/>
    </source>
</evidence>
<keyword evidence="1" id="KW-0597">Phosphoprotein</keyword>
<dbReference type="CDD" id="cd17542">
    <property type="entry name" value="REC_CheY"/>
    <property type="match status" value="1"/>
</dbReference>
<comment type="caution">
    <text evidence="3">The sequence shown here is derived from an EMBL/GenBank/DDBJ whole genome shotgun (WGS) entry which is preliminary data.</text>
</comment>
<organism evidence="3 4">
    <name type="scientific">Ammoniphilus resinae</name>
    <dbReference type="NCBI Taxonomy" id="861532"/>
    <lineage>
        <taxon>Bacteria</taxon>
        <taxon>Bacillati</taxon>
        <taxon>Bacillota</taxon>
        <taxon>Bacilli</taxon>
        <taxon>Bacillales</taxon>
        <taxon>Paenibacillaceae</taxon>
        <taxon>Aneurinibacillus group</taxon>
        <taxon>Ammoniphilus</taxon>
    </lineage>
</organism>
<dbReference type="PANTHER" id="PTHR43228">
    <property type="entry name" value="TWO-COMPONENT RESPONSE REGULATOR"/>
    <property type="match status" value="1"/>
</dbReference>
<feature type="domain" description="Response regulatory" evidence="2">
    <location>
        <begin position="3"/>
        <end position="118"/>
    </location>
</feature>
<reference evidence="3 4" key="1">
    <citation type="submission" date="2021-03" db="EMBL/GenBank/DDBJ databases">
        <title>Genomic Encyclopedia of Type Strains, Phase IV (KMG-IV): sequencing the most valuable type-strain genomes for metagenomic binning, comparative biology and taxonomic classification.</title>
        <authorList>
            <person name="Goeker M."/>
        </authorList>
    </citation>
    <scope>NUCLEOTIDE SEQUENCE [LARGE SCALE GENOMIC DNA]</scope>
    <source>
        <strain evidence="3 4">DSM 24738</strain>
    </source>
</reference>
<keyword evidence="4" id="KW-1185">Reference proteome</keyword>
<dbReference type="InterPro" id="IPR011006">
    <property type="entry name" value="CheY-like_superfamily"/>
</dbReference>
<dbReference type="Proteomes" id="UP001519343">
    <property type="component" value="Unassembled WGS sequence"/>
</dbReference>
<dbReference type="InterPro" id="IPR052048">
    <property type="entry name" value="ST_Response_Regulator"/>
</dbReference>
<dbReference type="SMART" id="SM00448">
    <property type="entry name" value="REC"/>
    <property type="match status" value="1"/>
</dbReference>
<dbReference type="PROSITE" id="PS50110">
    <property type="entry name" value="RESPONSE_REGULATORY"/>
    <property type="match status" value="1"/>
</dbReference>
<dbReference type="Gene3D" id="3.40.50.2300">
    <property type="match status" value="1"/>
</dbReference>
<dbReference type="SUPFAM" id="SSF52172">
    <property type="entry name" value="CheY-like"/>
    <property type="match status" value="1"/>
</dbReference>
<feature type="modified residue" description="4-aspartylphosphate" evidence="1">
    <location>
        <position position="53"/>
    </location>
</feature>
<proteinExistence type="predicted"/>
<dbReference type="PANTHER" id="PTHR43228:SF1">
    <property type="entry name" value="TWO-COMPONENT RESPONSE REGULATOR ARR22"/>
    <property type="match status" value="1"/>
</dbReference>
<protein>
    <submittedName>
        <fullName evidence="3">Two-component system chemotaxis response regulator CheY</fullName>
    </submittedName>
</protein>
<evidence type="ECO:0000313" key="4">
    <source>
        <dbReference type="Proteomes" id="UP001519343"/>
    </source>
</evidence>
<name>A0ABS4GKH1_9BACL</name>
<dbReference type="Pfam" id="PF00072">
    <property type="entry name" value="Response_reg"/>
    <property type="match status" value="1"/>
</dbReference>